<sequence length="172" mass="16862">MVDLGKILGAGTDVKRLQEVVDFVLSRKDDLMVSAQLAAELPALLKVLATGLAESGKHASNAGTALTGASGATGRLSDGTKAMASISTSLTVIAKLVGDAADDVAKVPLMSGPAKELASAAHALGDTKANLDALAGNLDEVSAVLSTVGKALEQLGTSLGATGGEAAKLAGA</sequence>
<evidence type="ECO:0000313" key="1">
    <source>
        <dbReference type="EMBL" id="TXL57455.1"/>
    </source>
</evidence>
<comment type="caution">
    <text evidence="1">The sequence shown here is derived from an EMBL/GenBank/DDBJ whole genome shotgun (WGS) entry which is preliminary data.</text>
</comment>
<keyword evidence="2" id="KW-1185">Reference proteome</keyword>
<dbReference type="EMBL" id="VDUX01000007">
    <property type="protein sequence ID" value="TXL57455.1"/>
    <property type="molecule type" value="Genomic_DNA"/>
</dbReference>
<dbReference type="RefSeq" id="WP_147687388.1">
    <property type="nucleotide sequence ID" value="NZ_VDUX01000007.1"/>
</dbReference>
<accession>A0A5C8NF68</accession>
<name>A0A5C8NF68_9ACTN</name>
<dbReference type="Proteomes" id="UP000321571">
    <property type="component" value="Unassembled WGS sequence"/>
</dbReference>
<evidence type="ECO:0000313" key="2">
    <source>
        <dbReference type="Proteomes" id="UP000321571"/>
    </source>
</evidence>
<protein>
    <submittedName>
        <fullName evidence="1">Uncharacterized protein</fullName>
    </submittedName>
</protein>
<dbReference type="AlphaFoldDB" id="A0A5C8NF68"/>
<organism evidence="1 2">
    <name type="scientific">Aeromicrobium terrae</name>
    <dbReference type="NCBI Taxonomy" id="2498846"/>
    <lineage>
        <taxon>Bacteria</taxon>
        <taxon>Bacillati</taxon>
        <taxon>Actinomycetota</taxon>
        <taxon>Actinomycetes</taxon>
        <taxon>Propionibacteriales</taxon>
        <taxon>Nocardioidaceae</taxon>
        <taxon>Aeromicrobium</taxon>
    </lineage>
</organism>
<proteinExistence type="predicted"/>
<reference evidence="1 2" key="1">
    <citation type="submission" date="2019-06" db="EMBL/GenBank/DDBJ databases">
        <title>Aeromicrobium sp. nov., isolated from a maize field.</title>
        <authorList>
            <person name="Lin S.-Y."/>
            <person name="Tsai C.-F."/>
            <person name="Young C.-C."/>
        </authorList>
    </citation>
    <scope>NUCLEOTIDE SEQUENCE [LARGE SCALE GENOMIC DNA]</scope>
    <source>
        <strain evidence="1 2">CC-CFT486</strain>
    </source>
</reference>
<gene>
    <name evidence="1" type="ORF">FHP06_13840</name>
</gene>